<dbReference type="Pfam" id="PF00224">
    <property type="entry name" value="PK"/>
    <property type="match status" value="1"/>
</dbReference>
<keyword evidence="11" id="KW-0067">ATP-binding</keyword>
<dbReference type="NCBIfam" id="TIGR01064">
    <property type="entry name" value="pyruv_kin"/>
    <property type="match status" value="1"/>
</dbReference>
<dbReference type="Gene3D" id="3.20.20.60">
    <property type="entry name" value="Phosphoenolpyruvate-binding domains"/>
    <property type="match status" value="1"/>
</dbReference>
<name>A0A9D1HV32_9FIRM</name>
<dbReference type="AlphaFoldDB" id="A0A9D1HV32"/>
<keyword evidence="10 17" id="KW-0418">Kinase</keyword>
<dbReference type="SUPFAM" id="SSF50800">
    <property type="entry name" value="PK beta-barrel domain-like"/>
    <property type="match status" value="1"/>
</dbReference>
<evidence type="ECO:0000256" key="17">
    <source>
        <dbReference type="RuleBase" id="RU000504"/>
    </source>
</evidence>
<evidence type="ECO:0000313" key="20">
    <source>
        <dbReference type="EMBL" id="HIU21780.1"/>
    </source>
</evidence>
<sequence length="471" mass="51093">MSYTRKTKIIATMGPGCADKKILRDMVNAGMNVARFNMSHSTHEEHAKRIGMVKDIRKELAVPVALMLDTRGPEIRLGKFVGDSVEVKAGGTFRLVNEQIEGTSSEAYVTCPDFYKMVSPGDTLLINDGLIKMQVKKIENDAVVLDVVIGGTLSNHKSINVVGVHLGLPYLSDQDKKDILFGIKQDVDYIAASFVSCADDMRVLKNFLLQNGGENIEIIAKIESKMGIDNIDEILEISDGIMIARGDLGVEIPMEALPSIQKSLIKKARATGKRVITATEMLESMIYKPRPTRAETSDVANAVYDGTGAVMLSGETAAGSYPVQAVKAMSDIAAFTEQSIHYRKRFTFTDFEINTIADAICASAVKASYDLDCQAIVVATRSGKTAKLISGFRPACPIIAVTRHEKTYQKMALTWGVQPILAADQPKVTHEAAEQATKIAGYFNLVHKGDTVVAVASTGVEDANTLAIERV</sequence>
<keyword evidence="14 17" id="KW-0324">Glycolysis</keyword>
<dbReference type="InterPro" id="IPR011037">
    <property type="entry name" value="Pyrv_Knase-like_insert_dom_sf"/>
</dbReference>
<evidence type="ECO:0000256" key="9">
    <source>
        <dbReference type="ARBA" id="ARBA00022741"/>
    </source>
</evidence>
<evidence type="ECO:0000256" key="7">
    <source>
        <dbReference type="ARBA" id="ARBA00022679"/>
    </source>
</evidence>
<dbReference type="GO" id="GO:0005524">
    <property type="term" value="F:ATP binding"/>
    <property type="evidence" value="ECO:0007669"/>
    <property type="project" value="UniProtKB-KW"/>
</dbReference>
<comment type="cofactor">
    <cofactor evidence="2">
        <name>K(+)</name>
        <dbReference type="ChEBI" id="CHEBI:29103"/>
    </cofactor>
</comment>
<evidence type="ECO:0000256" key="13">
    <source>
        <dbReference type="ARBA" id="ARBA00022958"/>
    </source>
</evidence>
<dbReference type="InterPro" id="IPR015795">
    <property type="entry name" value="Pyrv_Knase_C"/>
</dbReference>
<comment type="catalytic activity">
    <reaction evidence="17">
        <text>pyruvate + ATP = phosphoenolpyruvate + ADP + H(+)</text>
        <dbReference type="Rhea" id="RHEA:18157"/>
        <dbReference type="ChEBI" id="CHEBI:15361"/>
        <dbReference type="ChEBI" id="CHEBI:15378"/>
        <dbReference type="ChEBI" id="CHEBI:30616"/>
        <dbReference type="ChEBI" id="CHEBI:58702"/>
        <dbReference type="ChEBI" id="CHEBI:456216"/>
        <dbReference type="EC" id="2.7.1.40"/>
    </reaction>
</comment>
<dbReference type="Proteomes" id="UP000824088">
    <property type="component" value="Unassembled WGS sequence"/>
</dbReference>
<dbReference type="GO" id="GO:0030955">
    <property type="term" value="F:potassium ion binding"/>
    <property type="evidence" value="ECO:0007669"/>
    <property type="project" value="UniProtKB-UniRule"/>
</dbReference>
<evidence type="ECO:0000259" key="19">
    <source>
        <dbReference type="Pfam" id="PF02887"/>
    </source>
</evidence>
<feature type="domain" description="Pyruvate kinase C-terminal" evidence="19">
    <location>
        <begin position="358"/>
        <end position="468"/>
    </location>
</feature>
<keyword evidence="13" id="KW-0630">Potassium</keyword>
<evidence type="ECO:0000256" key="15">
    <source>
        <dbReference type="ARBA" id="ARBA00023317"/>
    </source>
</evidence>
<dbReference type="InterPro" id="IPR015813">
    <property type="entry name" value="Pyrv/PenolPyrv_kinase-like_dom"/>
</dbReference>
<evidence type="ECO:0000256" key="12">
    <source>
        <dbReference type="ARBA" id="ARBA00022842"/>
    </source>
</evidence>
<dbReference type="FunFam" id="2.40.33.10:FF:000001">
    <property type="entry name" value="Pyruvate kinase"/>
    <property type="match status" value="1"/>
</dbReference>
<evidence type="ECO:0000256" key="5">
    <source>
        <dbReference type="ARBA" id="ARBA00012142"/>
    </source>
</evidence>
<evidence type="ECO:0000259" key="18">
    <source>
        <dbReference type="Pfam" id="PF00224"/>
    </source>
</evidence>
<evidence type="ECO:0000256" key="10">
    <source>
        <dbReference type="ARBA" id="ARBA00022777"/>
    </source>
</evidence>
<evidence type="ECO:0000256" key="11">
    <source>
        <dbReference type="ARBA" id="ARBA00022840"/>
    </source>
</evidence>
<dbReference type="Gene3D" id="3.40.1380.20">
    <property type="entry name" value="Pyruvate kinase, C-terminal domain"/>
    <property type="match status" value="1"/>
</dbReference>
<evidence type="ECO:0000256" key="1">
    <source>
        <dbReference type="ARBA" id="ARBA00001946"/>
    </source>
</evidence>
<comment type="pathway">
    <text evidence="3 17">Carbohydrate degradation; glycolysis; pyruvate from D-glyceraldehyde 3-phosphate: step 5/5.</text>
</comment>
<keyword evidence="12 17" id="KW-0460">Magnesium</keyword>
<gene>
    <name evidence="20" type="primary">pyk</name>
    <name evidence="20" type="ORF">IAD51_06100</name>
</gene>
<dbReference type="InterPro" id="IPR001697">
    <property type="entry name" value="Pyr_Knase"/>
</dbReference>
<comment type="cofactor">
    <cofactor evidence="1">
        <name>Mg(2+)</name>
        <dbReference type="ChEBI" id="CHEBI:18420"/>
    </cofactor>
</comment>
<keyword evidence="15 20" id="KW-0670">Pyruvate</keyword>
<reference evidence="20" key="1">
    <citation type="submission" date="2020-10" db="EMBL/GenBank/DDBJ databases">
        <authorList>
            <person name="Gilroy R."/>
        </authorList>
    </citation>
    <scope>NUCLEOTIDE SEQUENCE</scope>
    <source>
        <strain evidence="20">1063</strain>
    </source>
</reference>
<organism evidence="20 21">
    <name type="scientific">Candidatus Limadaptatus stercorigallinarum</name>
    <dbReference type="NCBI Taxonomy" id="2840845"/>
    <lineage>
        <taxon>Bacteria</taxon>
        <taxon>Bacillati</taxon>
        <taxon>Bacillota</taxon>
        <taxon>Clostridia</taxon>
        <taxon>Eubacteriales</taxon>
        <taxon>Candidatus Limadaptatus</taxon>
    </lineage>
</organism>
<comment type="caution">
    <text evidence="20">The sequence shown here is derived from an EMBL/GenBank/DDBJ whole genome shotgun (WGS) entry which is preliminary data.</text>
</comment>
<dbReference type="Pfam" id="PF02887">
    <property type="entry name" value="PK_C"/>
    <property type="match status" value="1"/>
</dbReference>
<dbReference type="EMBL" id="DVMN01000110">
    <property type="protein sequence ID" value="HIU21780.1"/>
    <property type="molecule type" value="Genomic_DNA"/>
</dbReference>
<dbReference type="InterPro" id="IPR040442">
    <property type="entry name" value="Pyrv_kinase-like_dom_sf"/>
</dbReference>
<dbReference type="InterPro" id="IPR015806">
    <property type="entry name" value="Pyrv_Knase_insert_dom_sf"/>
</dbReference>
<dbReference type="InterPro" id="IPR036918">
    <property type="entry name" value="Pyrv_Knase_C_sf"/>
</dbReference>
<dbReference type="InterPro" id="IPR015793">
    <property type="entry name" value="Pyrv_Knase_brl"/>
</dbReference>
<dbReference type="EC" id="2.7.1.40" evidence="5 16"/>
<dbReference type="NCBIfam" id="NF004491">
    <property type="entry name" value="PRK05826.1"/>
    <property type="match status" value="1"/>
</dbReference>
<evidence type="ECO:0000256" key="16">
    <source>
        <dbReference type="NCBIfam" id="TIGR01064"/>
    </source>
</evidence>
<dbReference type="FunFam" id="3.20.20.60:FF:000025">
    <property type="entry name" value="Pyruvate kinase"/>
    <property type="match status" value="1"/>
</dbReference>
<evidence type="ECO:0000256" key="8">
    <source>
        <dbReference type="ARBA" id="ARBA00022723"/>
    </source>
</evidence>
<keyword evidence="8" id="KW-0479">Metal-binding</keyword>
<dbReference type="NCBIfam" id="NF004978">
    <property type="entry name" value="PRK06354.1"/>
    <property type="match status" value="1"/>
</dbReference>
<dbReference type="GO" id="GO:0016301">
    <property type="term" value="F:kinase activity"/>
    <property type="evidence" value="ECO:0007669"/>
    <property type="project" value="UniProtKB-KW"/>
</dbReference>
<dbReference type="GO" id="GO:0000287">
    <property type="term" value="F:magnesium ion binding"/>
    <property type="evidence" value="ECO:0007669"/>
    <property type="project" value="UniProtKB-UniRule"/>
</dbReference>
<reference evidence="20" key="2">
    <citation type="journal article" date="2021" name="PeerJ">
        <title>Extensive microbial diversity within the chicken gut microbiome revealed by metagenomics and culture.</title>
        <authorList>
            <person name="Gilroy R."/>
            <person name="Ravi A."/>
            <person name="Getino M."/>
            <person name="Pursley I."/>
            <person name="Horton D.L."/>
            <person name="Alikhan N.F."/>
            <person name="Baker D."/>
            <person name="Gharbi K."/>
            <person name="Hall N."/>
            <person name="Watson M."/>
            <person name="Adriaenssens E.M."/>
            <person name="Foster-Nyarko E."/>
            <person name="Jarju S."/>
            <person name="Secka A."/>
            <person name="Antonio M."/>
            <person name="Oren A."/>
            <person name="Chaudhuri R.R."/>
            <person name="La Ragione R."/>
            <person name="Hildebrand F."/>
            <person name="Pallen M.J."/>
        </authorList>
    </citation>
    <scope>NUCLEOTIDE SEQUENCE</scope>
    <source>
        <strain evidence="20">1063</strain>
    </source>
</reference>
<evidence type="ECO:0000256" key="14">
    <source>
        <dbReference type="ARBA" id="ARBA00023152"/>
    </source>
</evidence>
<dbReference type="SUPFAM" id="SSF52935">
    <property type="entry name" value="PK C-terminal domain-like"/>
    <property type="match status" value="1"/>
</dbReference>
<dbReference type="PANTHER" id="PTHR11817">
    <property type="entry name" value="PYRUVATE KINASE"/>
    <property type="match status" value="1"/>
</dbReference>
<feature type="domain" description="Pyruvate kinase barrel" evidence="18">
    <location>
        <begin position="5"/>
        <end position="326"/>
    </location>
</feature>
<dbReference type="Gene3D" id="2.40.33.10">
    <property type="entry name" value="PK beta-barrel domain-like"/>
    <property type="match status" value="1"/>
</dbReference>
<proteinExistence type="inferred from homology"/>
<dbReference type="PRINTS" id="PR01050">
    <property type="entry name" value="PYRUVTKNASE"/>
</dbReference>
<keyword evidence="9" id="KW-0547">Nucleotide-binding</keyword>
<dbReference type="GO" id="GO:0004743">
    <property type="term" value="F:pyruvate kinase activity"/>
    <property type="evidence" value="ECO:0007669"/>
    <property type="project" value="UniProtKB-UniRule"/>
</dbReference>
<evidence type="ECO:0000256" key="4">
    <source>
        <dbReference type="ARBA" id="ARBA00008663"/>
    </source>
</evidence>
<evidence type="ECO:0000256" key="2">
    <source>
        <dbReference type="ARBA" id="ARBA00001958"/>
    </source>
</evidence>
<dbReference type="SUPFAM" id="SSF51621">
    <property type="entry name" value="Phosphoenolpyruvate/pyruvate domain"/>
    <property type="match status" value="1"/>
</dbReference>
<evidence type="ECO:0000256" key="3">
    <source>
        <dbReference type="ARBA" id="ARBA00004997"/>
    </source>
</evidence>
<evidence type="ECO:0000313" key="21">
    <source>
        <dbReference type="Proteomes" id="UP000824088"/>
    </source>
</evidence>
<comment type="similarity">
    <text evidence="4 17">Belongs to the pyruvate kinase family.</text>
</comment>
<evidence type="ECO:0000256" key="6">
    <source>
        <dbReference type="ARBA" id="ARBA00018587"/>
    </source>
</evidence>
<accession>A0A9D1HV32</accession>
<protein>
    <recommendedName>
        <fullName evidence="6 16">Pyruvate kinase</fullName>
        <ecNumber evidence="5 16">2.7.1.40</ecNumber>
    </recommendedName>
</protein>
<keyword evidence="7 17" id="KW-0808">Transferase</keyword>